<dbReference type="Pfam" id="PF01189">
    <property type="entry name" value="Methyltr_RsmB-F"/>
    <property type="match status" value="1"/>
</dbReference>
<comment type="similarity">
    <text evidence="5">Belongs to the class I-like SAM-binding methyltransferase superfamily. RsmB/NOP family.</text>
</comment>
<evidence type="ECO:0000256" key="4">
    <source>
        <dbReference type="ARBA" id="ARBA00022884"/>
    </source>
</evidence>
<dbReference type="PANTHER" id="PTHR22807">
    <property type="entry name" value="NOP2 YEAST -RELATED NOL1/NOP2/FMU SUN DOMAIN-CONTAINING"/>
    <property type="match status" value="1"/>
</dbReference>
<dbReference type="PRINTS" id="PR02008">
    <property type="entry name" value="RCMTFAMILY"/>
</dbReference>
<dbReference type="InterPro" id="IPR006027">
    <property type="entry name" value="NusB_RsmB_TIM44"/>
</dbReference>
<dbReference type="InterPro" id="IPR023267">
    <property type="entry name" value="RCMT"/>
</dbReference>
<accession>A0ABT4VL04</accession>
<keyword evidence="2 5" id="KW-0808">Transferase</keyword>
<evidence type="ECO:0000256" key="6">
    <source>
        <dbReference type="SAM" id="Coils"/>
    </source>
</evidence>
<dbReference type="Proteomes" id="UP001148313">
    <property type="component" value="Unassembled WGS sequence"/>
</dbReference>
<evidence type="ECO:0000256" key="2">
    <source>
        <dbReference type="ARBA" id="ARBA00022679"/>
    </source>
</evidence>
<dbReference type="InterPro" id="IPR001678">
    <property type="entry name" value="MeTrfase_RsmB-F_NOP2_dom"/>
</dbReference>
<dbReference type="CDD" id="cd02440">
    <property type="entry name" value="AdoMet_MTases"/>
    <property type="match status" value="1"/>
</dbReference>
<evidence type="ECO:0000256" key="3">
    <source>
        <dbReference type="ARBA" id="ARBA00022691"/>
    </source>
</evidence>
<dbReference type="InterPro" id="IPR029063">
    <property type="entry name" value="SAM-dependent_MTases_sf"/>
</dbReference>
<dbReference type="Pfam" id="PF01029">
    <property type="entry name" value="NusB"/>
    <property type="match status" value="1"/>
</dbReference>
<dbReference type="Gene3D" id="1.10.940.10">
    <property type="entry name" value="NusB-like"/>
    <property type="match status" value="1"/>
</dbReference>
<feature type="domain" description="SAM-dependent MTase RsmB/NOP-type" evidence="7">
    <location>
        <begin position="142"/>
        <end position="438"/>
    </location>
</feature>
<dbReference type="GO" id="GO:0032259">
    <property type="term" value="P:methylation"/>
    <property type="evidence" value="ECO:0007669"/>
    <property type="project" value="UniProtKB-KW"/>
</dbReference>
<sequence>MVKPGLEARQAAAKLLAAVVDKKTPLDGLLDPSGGNPAFRNLEPADQALVRAILLSALRQLPVIEAMLARLVNRPLPGGARALSHVLTVGAAQILYLDTPDHAAVDLAVEQASRDPRNRRYTALVNAVLRRLIREKSGLLPQMEAKTVNAPPWFYERLQEAYGADADKILAAQALAPPIDITVKSDPRGWAERLGGIFLPTGSVRLRPFEGPITQLPGFAEGEWWVQDAAASIPAQLFGNLAGVRVADLCAAPGGKTAQLVAAGARVTAVDLSRNRLRRLAENLDRLKLEAEIVQTDLLKWRPDEAFDAVLLDAPCSSTGTVRRHPDIPWTKSPADIDKLSELQERMLRHAVTLIRPGGMVVFSNCSLDPREGENMVERVLSSLPEISRKPVETIGLQGLEFAITASGDVRTHPAMLECETPQLSGMDGFFASVLMRMG</sequence>
<gene>
    <name evidence="8" type="ORF">OOZ53_08590</name>
</gene>
<dbReference type="InterPro" id="IPR035926">
    <property type="entry name" value="NusB-like_sf"/>
</dbReference>
<proteinExistence type="inferred from homology"/>
<keyword evidence="3 5" id="KW-0949">S-adenosyl-L-methionine</keyword>
<dbReference type="EMBL" id="JAPJZH010000004">
    <property type="protein sequence ID" value="MDA4845404.1"/>
    <property type="molecule type" value="Genomic_DNA"/>
</dbReference>
<feature type="active site" description="Nucleophile" evidence="5">
    <location>
        <position position="366"/>
    </location>
</feature>
<organism evidence="8 9">
    <name type="scientific">Hoeflea poritis</name>
    <dbReference type="NCBI Taxonomy" id="2993659"/>
    <lineage>
        <taxon>Bacteria</taxon>
        <taxon>Pseudomonadati</taxon>
        <taxon>Pseudomonadota</taxon>
        <taxon>Alphaproteobacteria</taxon>
        <taxon>Hyphomicrobiales</taxon>
        <taxon>Rhizobiaceae</taxon>
        <taxon>Hoeflea</taxon>
    </lineage>
</organism>
<name>A0ABT4VL04_9HYPH</name>
<evidence type="ECO:0000259" key="7">
    <source>
        <dbReference type="PROSITE" id="PS51686"/>
    </source>
</evidence>
<evidence type="ECO:0000256" key="5">
    <source>
        <dbReference type="PROSITE-ProRule" id="PRU01023"/>
    </source>
</evidence>
<feature type="binding site" evidence="5">
    <location>
        <position position="297"/>
    </location>
    <ligand>
        <name>S-adenosyl-L-methionine</name>
        <dbReference type="ChEBI" id="CHEBI:59789"/>
    </ligand>
</feature>
<keyword evidence="9" id="KW-1185">Reference proteome</keyword>
<keyword evidence="4 5" id="KW-0694">RNA-binding</keyword>
<dbReference type="SUPFAM" id="SSF48013">
    <property type="entry name" value="NusB-like"/>
    <property type="match status" value="1"/>
</dbReference>
<dbReference type="Gene3D" id="3.40.50.150">
    <property type="entry name" value="Vaccinia Virus protein VP39"/>
    <property type="match status" value="1"/>
</dbReference>
<dbReference type="InterPro" id="IPR049560">
    <property type="entry name" value="MeTrfase_RsmB-F_NOP2_cat"/>
</dbReference>
<evidence type="ECO:0000256" key="1">
    <source>
        <dbReference type="ARBA" id="ARBA00022603"/>
    </source>
</evidence>
<feature type="binding site" evidence="5">
    <location>
        <position position="271"/>
    </location>
    <ligand>
        <name>S-adenosyl-L-methionine</name>
        <dbReference type="ChEBI" id="CHEBI:59789"/>
    </ligand>
</feature>
<reference evidence="8" key="1">
    <citation type="submission" date="2022-11" db="EMBL/GenBank/DDBJ databases">
        <title>Hoeflea poritis sp. nov., isolated from scleractinian coral Porites lutea.</title>
        <authorList>
            <person name="Zhang G."/>
            <person name="Wei Q."/>
            <person name="Cai L."/>
        </authorList>
    </citation>
    <scope>NUCLEOTIDE SEQUENCE</scope>
    <source>
        <strain evidence="8">E7-10</strain>
    </source>
</reference>
<comment type="caution">
    <text evidence="8">The sequence shown here is derived from an EMBL/GenBank/DDBJ whole genome shotgun (WGS) entry which is preliminary data.</text>
</comment>
<protein>
    <submittedName>
        <fullName evidence="8">Methyltransferase domain-containing protein</fullName>
    </submittedName>
</protein>
<keyword evidence="1 5" id="KW-0489">Methyltransferase</keyword>
<evidence type="ECO:0000313" key="9">
    <source>
        <dbReference type="Proteomes" id="UP001148313"/>
    </source>
</evidence>
<evidence type="ECO:0000313" key="8">
    <source>
        <dbReference type="EMBL" id="MDA4845404.1"/>
    </source>
</evidence>
<dbReference type="PANTHER" id="PTHR22807:SF61">
    <property type="entry name" value="NOL1_NOP2_SUN FAMILY PROTEIN _ ANTITERMINATION NUSB DOMAIN-CONTAINING PROTEIN"/>
    <property type="match status" value="1"/>
</dbReference>
<feature type="binding site" evidence="5">
    <location>
        <begin position="250"/>
        <end position="256"/>
    </location>
    <ligand>
        <name>S-adenosyl-L-methionine</name>
        <dbReference type="ChEBI" id="CHEBI:59789"/>
    </ligand>
</feature>
<dbReference type="SUPFAM" id="SSF53335">
    <property type="entry name" value="S-adenosyl-L-methionine-dependent methyltransferases"/>
    <property type="match status" value="1"/>
</dbReference>
<feature type="binding site" evidence="5">
    <location>
        <position position="313"/>
    </location>
    <ligand>
        <name>S-adenosyl-L-methionine</name>
        <dbReference type="ChEBI" id="CHEBI:59789"/>
    </ligand>
</feature>
<keyword evidence="6" id="KW-0175">Coiled coil</keyword>
<feature type="coiled-coil region" evidence="6">
    <location>
        <begin position="270"/>
        <end position="297"/>
    </location>
</feature>
<dbReference type="GO" id="GO:0008168">
    <property type="term" value="F:methyltransferase activity"/>
    <property type="evidence" value="ECO:0007669"/>
    <property type="project" value="UniProtKB-KW"/>
</dbReference>
<dbReference type="PROSITE" id="PS51686">
    <property type="entry name" value="SAM_MT_RSMB_NOP"/>
    <property type="match status" value="1"/>
</dbReference>